<accession>A0ABN2IGP1</accession>
<dbReference type="InterPro" id="IPR034683">
    <property type="entry name" value="IspD/TarI"/>
</dbReference>
<evidence type="ECO:0000313" key="3">
    <source>
        <dbReference type="EMBL" id="GAA1704586.1"/>
    </source>
</evidence>
<keyword evidence="4" id="KW-1185">Reference proteome</keyword>
<comment type="caution">
    <text evidence="3">The sequence shown here is derived from an EMBL/GenBank/DDBJ whole genome shotgun (WGS) entry which is preliminary data.</text>
</comment>
<dbReference type="Proteomes" id="UP001500618">
    <property type="component" value="Unassembled WGS sequence"/>
</dbReference>
<reference evidence="3 4" key="1">
    <citation type="journal article" date="2019" name="Int. J. Syst. Evol. Microbiol.">
        <title>The Global Catalogue of Microorganisms (GCM) 10K type strain sequencing project: providing services to taxonomists for standard genome sequencing and annotation.</title>
        <authorList>
            <consortium name="The Broad Institute Genomics Platform"/>
            <consortium name="The Broad Institute Genome Sequencing Center for Infectious Disease"/>
            <person name="Wu L."/>
            <person name="Ma J."/>
        </authorList>
    </citation>
    <scope>NUCLEOTIDE SEQUENCE [LARGE SCALE GENOMIC DNA]</scope>
    <source>
        <strain evidence="3 4">JCM 14718</strain>
    </source>
</reference>
<protein>
    <submittedName>
        <fullName evidence="3">IspD/TarI family cytidylyltransferase</fullName>
    </submittedName>
</protein>
<dbReference type="SUPFAM" id="SSF53448">
    <property type="entry name" value="Nucleotide-diphospho-sugar transferases"/>
    <property type="match status" value="1"/>
</dbReference>
<sequence length="226" mass="23578">MLVLAGGSGTRLGAATNKVYLPLAGRSVIAHSLLRFAATPGVERLVLVARPSDHELVRAVLDELPPDRVEVVAGGSNRHLSELAGLRHLAAAITAGDLDVVAIHDGARPLVTRELISKVLATAAEQGGAIPGIPVTDLVAKDDLHTDLTEAGGTLVRVQTPQAFRAAELLDAYERSAAEDFAGTDTSACVEKFTDLTVVCVPGDPGNLKVTYAADLPLAEELLSQR</sequence>
<evidence type="ECO:0000256" key="1">
    <source>
        <dbReference type="ARBA" id="ARBA00022679"/>
    </source>
</evidence>
<evidence type="ECO:0000256" key="2">
    <source>
        <dbReference type="ARBA" id="ARBA00022695"/>
    </source>
</evidence>
<proteinExistence type="predicted"/>
<dbReference type="CDD" id="cd02516">
    <property type="entry name" value="CDP-ME_synthetase"/>
    <property type="match status" value="1"/>
</dbReference>
<dbReference type="InterPro" id="IPR050088">
    <property type="entry name" value="IspD/TarI_cytidylyltransf_bact"/>
</dbReference>
<dbReference type="PANTHER" id="PTHR32125:SF4">
    <property type="entry name" value="2-C-METHYL-D-ERYTHRITOL 4-PHOSPHATE CYTIDYLYLTRANSFERASE, CHLOROPLASTIC"/>
    <property type="match status" value="1"/>
</dbReference>
<gene>
    <name evidence="3" type="ORF">GCM10009765_62170</name>
</gene>
<dbReference type="PANTHER" id="PTHR32125">
    <property type="entry name" value="2-C-METHYL-D-ERYTHRITOL 4-PHOSPHATE CYTIDYLYLTRANSFERASE, CHLOROPLASTIC"/>
    <property type="match status" value="1"/>
</dbReference>
<organism evidence="3 4">
    <name type="scientific">Fodinicola feengrottensis</name>
    <dbReference type="NCBI Taxonomy" id="435914"/>
    <lineage>
        <taxon>Bacteria</taxon>
        <taxon>Bacillati</taxon>
        <taxon>Actinomycetota</taxon>
        <taxon>Actinomycetes</taxon>
        <taxon>Mycobacteriales</taxon>
        <taxon>Fodinicola</taxon>
    </lineage>
</organism>
<dbReference type="Gene3D" id="3.90.550.10">
    <property type="entry name" value="Spore Coat Polysaccharide Biosynthesis Protein SpsA, Chain A"/>
    <property type="match status" value="1"/>
</dbReference>
<dbReference type="InterPro" id="IPR029044">
    <property type="entry name" value="Nucleotide-diphossugar_trans"/>
</dbReference>
<evidence type="ECO:0000313" key="4">
    <source>
        <dbReference type="Proteomes" id="UP001500618"/>
    </source>
</evidence>
<dbReference type="Pfam" id="PF01128">
    <property type="entry name" value="IspD"/>
    <property type="match status" value="1"/>
</dbReference>
<name>A0ABN2IGP1_9ACTN</name>
<keyword evidence="2 3" id="KW-0548">Nucleotidyltransferase</keyword>
<dbReference type="GO" id="GO:0016779">
    <property type="term" value="F:nucleotidyltransferase activity"/>
    <property type="evidence" value="ECO:0007669"/>
    <property type="project" value="UniProtKB-KW"/>
</dbReference>
<keyword evidence="1" id="KW-0808">Transferase</keyword>
<dbReference type="EMBL" id="BAAANY010000030">
    <property type="protein sequence ID" value="GAA1704586.1"/>
    <property type="molecule type" value="Genomic_DNA"/>
</dbReference>